<dbReference type="GO" id="GO:0003676">
    <property type="term" value="F:nucleic acid binding"/>
    <property type="evidence" value="ECO:0007669"/>
    <property type="project" value="InterPro"/>
</dbReference>
<dbReference type="PANTHER" id="PTHR11439:SF495">
    <property type="entry name" value="REVERSE TRANSCRIPTASE, RNA-DEPENDENT DNA POLYMERASE-RELATED"/>
    <property type="match status" value="1"/>
</dbReference>
<feature type="region of interest" description="Disordered" evidence="1">
    <location>
        <begin position="739"/>
        <end position="761"/>
    </location>
</feature>
<dbReference type="InterPro" id="IPR036397">
    <property type="entry name" value="RNaseH_sf"/>
</dbReference>
<feature type="compositionally biased region" description="Basic and acidic residues" evidence="1">
    <location>
        <begin position="744"/>
        <end position="761"/>
    </location>
</feature>
<evidence type="ECO:0000256" key="1">
    <source>
        <dbReference type="SAM" id="MobiDB-lite"/>
    </source>
</evidence>
<feature type="region of interest" description="Disordered" evidence="1">
    <location>
        <begin position="134"/>
        <end position="199"/>
    </location>
</feature>
<feature type="compositionally biased region" description="Basic and acidic residues" evidence="1">
    <location>
        <begin position="144"/>
        <end position="155"/>
    </location>
</feature>
<sequence>MNQFCRIKGIKREFSNARNPQQNGVAERKNKTLARTMLADSLLPIPFWAKAVNTACYVQNKVLVTKPHNKIHYELLIGRTPIISCMRPFGCPVTILNTLDHLGSKINSDTGQAREEKVPDGEYILLPLLNTSSDVPLSHEEDESSPKDDASKKSTAEPTCVKGGKTDDLGSQDQQLKSTDDSENINSTNSFNTVSPTINAASNKDGTFHKTNNEWDFLTPITVNAVGSSFNHPVALNDFSKMTNLKDTRIFNDRDEGAEADYNNLETVIPVSPIPSTRIHKDHTKEQIIGEVHSAVQARKMDKQSENLKKVTQALDDESWVEAMQQELLQFKLLNVWTLVNLPHGKKAIRTKCVYRNKRDQRGIVVRNKARLVAQVYRQEEGIDYDEVFAPVARIEAIRLSSKKSACSRFQIQPKVSHMHAVKRIFRYHKGQPTLDLWYPKDSPLELIAYSDSDYPGASLDRKTTTRGCQFLGSWLQNQLLDYGYNFRQTKIYVDNESAICVVKNHVYHSKTKHIAIRHHFIRDSYEKRLIEMAKIHTDYNVANILTKAFVVTSSKTINSVKKIHAIVDDKAVVISELSVRSDLLFDDEDGGDSVERAITTNASLEGVHDSANILKTQTMAMPNVDIPQGMDTGHTSGSREGRMEHTVELTDIVLPTPYDSPLTGGYTPGSDEGRLKLKELMDLYITLSNGVTALENELSSTKAVYHKAFITLTKRVKKLEAQLKQKRSRAVIHSLNEEQPSVDIKDSPKQERMIEELDQR</sequence>
<evidence type="ECO:0000259" key="2">
    <source>
        <dbReference type="PROSITE" id="PS50994"/>
    </source>
</evidence>
<dbReference type="PROSITE" id="PS50994">
    <property type="entry name" value="INTEGRASE"/>
    <property type="match status" value="1"/>
</dbReference>
<name>A0A6L2NBI1_TANCI</name>
<feature type="compositionally biased region" description="Polar residues" evidence="1">
    <location>
        <begin position="184"/>
        <end position="199"/>
    </location>
</feature>
<accession>A0A6L2NBI1</accession>
<dbReference type="GO" id="GO:0015074">
    <property type="term" value="P:DNA integration"/>
    <property type="evidence" value="ECO:0007669"/>
    <property type="project" value="InterPro"/>
</dbReference>
<dbReference type="InterPro" id="IPR013103">
    <property type="entry name" value="RVT_2"/>
</dbReference>
<dbReference type="Gene3D" id="3.30.420.10">
    <property type="entry name" value="Ribonuclease H-like superfamily/Ribonuclease H"/>
    <property type="match status" value="1"/>
</dbReference>
<dbReference type="InterPro" id="IPR001584">
    <property type="entry name" value="Integrase_cat-core"/>
</dbReference>
<dbReference type="CDD" id="cd09272">
    <property type="entry name" value="RNase_HI_RT_Ty1"/>
    <property type="match status" value="1"/>
</dbReference>
<reference evidence="3" key="1">
    <citation type="journal article" date="2019" name="Sci. Rep.">
        <title>Draft genome of Tanacetum cinerariifolium, the natural source of mosquito coil.</title>
        <authorList>
            <person name="Yamashiro T."/>
            <person name="Shiraishi A."/>
            <person name="Satake H."/>
            <person name="Nakayama K."/>
        </authorList>
    </citation>
    <scope>NUCLEOTIDE SEQUENCE</scope>
</reference>
<dbReference type="InterPro" id="IPR012337">
    <property type="entry name" value="RNaseH-like_sf"/>
</dbReference>
<dbReference type="PANTHER" id="PTHR11439">
    <property type="entry name" value="GAG-POL-RELATED RETROTRANSPOSON"/>
    <property type="match status" value="1"/>
</dbReference>
<dbReference type="SUPFAM" id="SSF53098">
    <property type="entry name" value="Ribonuclease H-like"/>
    <property type="match status" value="1"/>
</dbReference>
<feature type="domain" description="Integrase catalytic" evidence="2">
    <location>
        <begin position="1"/>
        <end position="80"/>
    </location>
</feature>
<dbReference type="EMBL" id="BKCJ010008393">
    <property type="protein sequence ID" value="GEU81985.1"/>
    <property type="molecule type" value="Genomic_DNA"/>
</dbReference>
<proteinExistence type="predicted"/>
<organism evidence="3">
    <name type="scientific">Tanacetum cinerariifolium</name>
    <name type="common">Dalmatian daisy</name>
    <name type="synonym">Chrysanthemum cinerariifolium</name>
    <dbReference type="NCBI Taxonomy" id="118510"/>
    <lineage>
        <taxon>Eukaryota</taxon>
        <taxon>Viridiplantae</taxon>
        <taxon>Streptophyta</taxon>
        <taxon>Embryophyta</taxon>
        <taxon>Tracheophyta</taxon>
        <taxon>Spermatophyta</taxon>
        <taxon>Magnoliopsida</taxon>
        <taxon>eudicotyledons</taxon>
        <taxon>Gunneridae</taxon>
        <taxon>Pentapetalae</taxon>
        <taxon>asterids</taxon>
        <taxon>campanulids</taxon>
        <taxon>Asterales</taxon>
        <taxon>Asteraceae</taxon>
        <taxon>Asteroideae</taxon>
        <taxon>Anthemideae</taxon>
        <taxon>Anthemidinae</taxon>
        <taxon>Tanacetum</taxon>
    </lineage>
</organism>
<dbReference type="AlphaFoldDB" id="A0A6L2NBI1"/>
<protein>
    <recommendedName>
        <fullName evidence="2">Integrase catalytic domain-containing protein</fullName>
    </recommendedName>
</protein>
<gene>
    <name evidence="3" type="ORF">Tci_053963</name>
</gene>
<evidence type="ECO:0000313" key="3">
    <source>
        <dbReference type="EMBL" id="GEU81985.1"/>
    </source>
</evidence>
<comment type="caution">
    <text evidence="3">The sequence shown here is derived from an EMBL/GenBank/DDBJ whole genome shotgun (WGS) entry which is preliminary data.</text>
</comment>
<dbReference type="Pfam" id="PF07727">
    <property type="entry name" value="RVT_2"/>
    <property type="match status" value="1"/>
</dbReference>